<dbReference type="PANTHER" id="PTHR12592:SF0">
    <property type="entry name" value="ATP-DEPENDENT (S)-NAD(P)H-HYDRATE DEHYDRATASE"/>
    <property type="match status" value="1"/>
</dbReference>
<dbReference type="GO" id="GO:0110051">
    <property type="term" value="P:metabolite repair"/>
    <property type="evidence" value="ECO:0007669"/>
    <property type="project" value="TreeGrafter"/>
</dbReference>
<dbReference type="NCBIfam" id="TIGR00196">
    <property type="entry name" value="yjeF_cterm"/>
    <property type="match status" value="1"/>
</dbReference>
<dbReference type="PROSITE" id="PS01050">
    <property type="entry name" value="YJEF_C_2"/>
    <property type="match status" value="1"/>
</dbReference>
<evidence type="ECO:0000256" key="4">
    <source>
        <dbReference type="ARBA" id="ARBA00023027"/>
    </source>
</evidence>
<dbReference type="PROSITE" id="PS51383">
    <property type="entry name" value="YJEF_C_3"/>
    <property type="match status" value="1"/>
</dbReference>
<feature type="domain" description="YjeF C-terminal" evidence="6">
    <location>
        <begin position="10"/>
        <end position="299"/>
    </location>
</feature>
<dbReference type="GO" id="GO:0052855">
    <property type="term" value="F:ADP-dependent NAD(P)H-hydrate dehydratase activity"/>
    <property type="evidence" value="ECO:0007669"/>
    <property type="project" value="TreeGrafter"/>
</dbReference>
<keyword evidence="3" id="KW-0521">NADP</keyword>
<proteinExistence type="inferred from homology"/>
<name>A0A1J5SDZ1_9ZZZZ</name>
<dbReference type="InterPro" id="IPR000631">
    <property type="entry name" value="CARKD"/>
</dbReference>
<dbReference type="PANTHER" id="PTHR12592">
    <property type="entry name" value="ATP-DEPENDENT (S)-NAD(P)H-HYDRATE DEHYDRATASE FAMILY MEMBER"/>
    <property type="match status" value="1"/>
</dbReference>
<evidence type="ECO:0000256" key="2">
    <source>
        <dbReference type="ARBA" id="ARBA00022840"/>
    </source>
</evidence>
<keyword evidence="5" id="KW-0456">Lyase</keyword>
<evidence type="ECO:0000256" key="5">
    <source>
        <dbReference type="ARBA" id="ARBA00023239"/>
    </source>
</evidence>
<reference evidence="7" key="1">
    <citation type="submission" date="2016-10" db="EMBL/GenBank/DDBJ databases">
        <title>Sequence of Gallionella enrichment culture.</title>
        <authorList>
            <person name="Poehlein A."/>
            <person name="Muehling M."/>
            <person name="Daniel R."/>
        </authorList>
    </citation>
    <scope>NUCLEOTIDE SEQUENCE</scope>
</reference>
<protein>
    <submittedName>
        <fullName evidence="7">Bifunctional NAD(P)H-hydrate repair enzyme Nnr</fullName>
    </submittedName>
</protein>
<dbReference type="EMBL" id="MLJW01000076">
    <property type="protein sequence ID" value="OIR02272.1"/>
    <property type="molecule type" value="Genomic_DNA"/>
</dbReference>
<dbReference type="InterPro" id="IPR029056">
    <property type="entry name" value="Ribokinase-like"/>
</dbReference>
<dbReference type="AlphaFoldDB" id="A0A1J5SDZ1"/>
<evidence type="ECO:0000256" key="1">
    <source>
        <dbReference type="ARBA" id="ARBA00022741"/>
    </source>
</evidence>
<dbReference type="Gene3D" id="3.40.1190.20">
    <property type="match status" value="1"/>
</dbReference>
<comment type="caution">
    <text evidence="7">The sequence shown here is derived from an EMBL/GenBank/DDBJ whole genome shotgun (WGS) entry which is preliminary data.</text>
</comment>
<evidence type="ECO:0000256" key="3">
    <source>
        <dbReference type="ARBA" id="ARBA00022857"/>
    </source>
</evidence>
<dbReference type="InterPro" id="IPR017953">
    <property type="entry name" value="Carbohydrate_kinase_pred_CS"/>
</dbReference>
<organism evidence="7">
    <name type="scientific">mine drainage metagenome</name>
    <dbReference type="NCBI Taxonomy" id="410659"/>
    <lineage>
        <taxon>unclassified sequences</taxon>
        <taxon>metagenomes</taxon>
        <taxon>ecological metagenomes</taxon>
    </lineage>
</organism>
<gene>
    <name evidence="7" type="primary">nnr_6</name>
    <name evidence="7" type="ORF">GALL_156440</name>
</gene>
<keyword evidence="1" id="KW-0547">Nucleotide-binding</keyword>
<evidence type="ECO:0000259" key="6">
    <source>
        <dbReference type="PROSITE" id="PS51383"/>
    </source>
</evidence>
<dbReference type="SUPFAM" id="SSF53613">
    <property type="entry name" value="Ribokinase-like"/>
    <property type="match status" value="1"/>
</dbReference>
<dbReference type="Pfam" id="PF01256">
    <property type="entry name" value="Carb_kinase"/>
    <property type="match status" value="1"/>
</dbReference>
<keyword evidence="4" id="KW-0520">NAD</keyword>
<keyword evidence="2" id="KW-0067">ATP-binding</keyword>
<dbReference type="GO" id="GO:0052856">
    <property type="term" value="F:NAD(P)HX epimerase activity"/>
    <property type="evidence" value="ECO:0007669"/>
    <property type="project" value="TreeGrafter"/>
</dbReference>
<accession>A0A1J5SDZ1</accession>
<evidence type="ECO:0000313" key="7">
    <source>
        <dbReference type="EMBL" id="OIR02272.1"/>
    </source>
</evidence>
<dbReference type="CDD" id="cd01171">
    <property type="entry name" value="YXKO-related"/>
    <property type="match status" value="1"/>
</dbReference>
<dbReference type="HAMAP" id="MF_01965">
    <property type="entry name" value="NADHX_dehydratase"/>
    <property type="match status" value="1"/>
</dbReference>
<sequence length="302" mass="31254">MANARTASITQKQVAAFLKPRPRDSNKGMFGTVTVIGGANGMVGAALLAGRAALKMGAGCVHVGMLADNAPVVDLLQPELMLHGAADAMRGFQHPNPSPVGEEANAKNNFNSHVLVVGCGLGKSPAAQKLLYDALLIDVALVLDADALNLIAQRPDLRGMLHTRKAAAVFTPHPGEAARLLDCKTEDIQADRTGAALALAGKLHGSVVLKGAGSLCATRDGKLHINRTGNPGMSSAGMGDVLSGMIAAFVAQGLDTDEALLLAVYLHGAAGDELAKQHATLGMSATEVTEWARWLLNRISPK</sequence>
<dbReference type="GO" id="GO:0005524">
    <property type="term" value="F:ATP binding"/>
    <property type="evidence" value="ECO:0007669"/>
    <property type="project" value="UniProtKB-KW"/>
</dbReference>